<sequence>MLVCSMSYLCRLLFHWKCHNVKPVYRDSMTSAAESVILRRSPFLSPLRVEDIFDEVDKIPPDLPFLELSTLHCRLEKQVRSTVTLAQ</sequence>
<dbReference type="WBParaSite" id="L893_g11646.t1">
    <property type="protein sequence ID" value="L893_g11646.t1"/>
    <property type="gene ID" value="L893_g11646"/>
</dbReference>
<dbReference type="AlphaFoldDB" id="A0A1I7Y115"/>
<reference evidence="2" key="1">
    <citation type="submission" date="2016-11" db="UniProtKB">
        <authorList>
            <consortium name="WormBaseParasite"/>
        </authorList>
    </citation>
    <scope>IDENTIFICATION</scope>
</reference>
<evidence type="ECO:0000313" key="1">
    <source>
        <dbReference type="Proteomes" id="UP000095287"/>
    </source>
</evidence>
<accession>A0A1I7Y115</accession>
<proteinExistence type="predicted"/>
<keyword evidence="1" id="KW-1185">Reference proteome</keyword>
<protein>
    <submittedName>
        <fullName evidence="2">Uncharacterized protein</fullName>
    </submittedName>
</protein>
<evidence type="ECO:0000313" key="2">
    <source>
        <dbReference type="WBParaSite" id="L893_g11646.t1"/>
    </source>
</evidence>
<organism evidence="1 2">
    <name type="scientific">Steinernema glaseri</name>
    <dbReference type="NCBI Taxonomy" id="37863"/>
    <lineage>
        <taxon>Eukaryota</taxon>
        <taxon>Metazoa</taxon>
        <taxon>Ecdysozoa</taxon>
        <taxon>Nematoda</taxon>
        <taxon>Chromadorea</taxon>
        <taxon>Rhabditida</taxon>
        <taxon>Tylenchina</taxon>
        <taxon>Panagrolaimomorpha</taxon>
        <taxon>Strongyloidoidea</taxon>
        <taxon>Steinernematidae</taxon>
        <taxon>Steinernema</taxon>
    </lineage>
</organism>
<name>A0A1I7Y115_9BILA</name>
<dbReference type="Proteomes" id="UP000095287">
    <property type="component" value="Unplaced"/>
</dbReference>